<keyword evidence="4" id="KW-1185">Reference proteome</keyword>
<reference evidence="3 4" key="1">
    <citation type="submission" date="2022-12" db="EMBL/GenBank/DDBJ databases">
        <authorList>
            <person name="Mo P."/>
        </authorList>
    </citation>
    <scope>NUCLEOTIDE SEQUENCE [LARGE SCALE GENOMIC DNA]</scope>
    <source>
        <strain evidence="3 4">HUAS 2-6</strain>
    </source>
</reference>
<dbReference type="Proteomes" id="UP001212326">
    <property type="component" value="Chromosome"/>
</dbReference>
<evidence type="ECO:0000313" key="3">
    <source>
        <dbReference type="EMBL" id="WBO66765.1"/>
    </source>
</evidence>
<evidence type="ECO:0000256" key="1">
    <source>
        <dbReference type="SAM" id="MobiDB-lite"/>
    </source>
</evidence>
<sequence>MTQHAAFGEGQPARTTQTSRASLRVPLGARDHLRTALALAEAGVPVLPLREGKGPFGNCHACTHGACGGRPNMKSAGTCHCPAPCHAWAAATTDPRVITSPAWAAAWRAAGVVGYHPAGCGLTVVDLDNARALDWARHTLPATRTVPTTRGEHWLYLGTMQSANAVRPGVDIKSRMVYARWLGPGTGTMTSLPSTARALVVKEEATPARAGVASSLPMRATWDRSVAHGCRHTERYIRTGLERGLAMVTAHTESGAGSQAFGVARFLAAQHTQCPGPCGLDAIGEEIVAAAVAVGVPEPYAQRAVANGLATGKEHAA</sequence>
<evidence type="ECO:0000313" key="4">
    <source>
        <dbReference type="Proteomes" id="UP001212326"/>
    </source>
</evidence>
<dbReference type="Pfam" id="PF09250">
    <property type="entry name" value="Prim-Pol"/>
    <property type="match status" value="1"/>
</dbReference>
<evidence type="ECO:0000259" key="2">
    <source>
        <dbReference type="SMART" id="SM00943"/>
    </source>
</evidence>
<dbReference type="EMBL" id="CP115300">
    <property type="protein sequence ID" value="WBO66765.1"/>
    <property type="molecule type" value="Genomic_DNA"/>
</dbReference>
<dbReference type="SMART" id="SM00943">
    <property type="entry name" value="Prim-Pol"/>
    <property type="match status" value="1"/>
</dbReference>
<feature type="domain" description="DNA primase/polymerase bifunctional N-terminal" evidence="2">
    <location>
        <begin position="36"/>
        <end position="212"/>
    </location>
</feature>
<proteinExistence type="predicted"/>
<organism evidence="3 4">
    <name type="scientific">Streptomyces camelliae</name>
    <dbReference type="NCBI Taxonomy" id="3004093"/>
    <lineage>
        <taxon>Bacteria</taxon>
        <taxon>Bacillati</taxon>
        <taxon>Actinomycetota</taxon>
        <taxon>Actinomycetes</taxon>
        <taxon>Kitasatosporales</taxon>
        <taxon>Streptomycetaceae</taxon>
        <taxon>Streptomyces</taxon>
    </lineage>
</organism>
<name>A0ABY7P933_9ACTN</name>
<protein>
    <submittedName>
        <fullName evidence="3">Bifunctional DNA primase/polymerase</fullName>
    </submittedName>
</protein>
<feature type="region of interest" description="Disordered" evidence="1">
    <location>
        <begin position="1"/>
        <end position="24"/>
    </location>
</feature>
<gene>
    <name evidence="3" type="ORF">O1G22_30170</name>
</gene>
<accession>A0ABY7P933</accession>
<dbReference type="RefSeq" id="WP_270084204.1">
    <property type="nucleotide sequence ID" value="NZ_CP115300.1"/>
</dbReference>
<dbReference type="InterPro" id="IPR015330">
    <property type="entry name" value="DNA_primase/pol_bifunc_N"/>
</dbReference>